<reference evidence="3" key="1">
    <citation type="submission" date="2022-07" db="EMBL/GenBank/DDBJ databases">
        <title>The genome of Lyophyllum shimeji provides insight into the initial evolution of ectomycorrhizal fungal genome.</title>
        <authorList>
            <person name="Kobayashi Y."/>
            <person name="Shibata T."/>
            <person name="Hirakawa H."/>
            <person name="Shigenobu S."/>
            <person name="Nishiyama T."/>
            <person name="Yamada A."/>
            <person name="Hasebe M."/>
            <person name="Kawaguchi M."/>
        </authorList>
    </citation>
    <scope>NUCLEOTIDE SEQUENCE</scope>
    <source>
        <strain evidence="3">AT787</strain>
    </source>
</reference>
<comment type="caution">
    <text evidence="3">The sequence shown here is derived from an EMBL/GenBank/DDBJ whole genome shotgun (WGS) entry which is preliminary data.</text>
</comment>
<keyword evidence="1" id="KW-0472">Membrane</keyword>
<feature type="transmembrane region" description="Helical" evidence="1">
    <location>
        <begin position="97"/>
        <end position="116"/>
    </location>
</feature>
<dbReference type="PANTHER" id="PTHR40465">
    <property type="entry name" value="CHROMOSOME 1, WHOLE GENOME SHOTGUN SEQUENCE"/>
    <property type="match status" value="1"/>
</dbReference>
<keyword evidence="4" id="KW-1185">Reference proteome</keyword>
<dbReference type="Proteomes" id="UP001063166">
    <property type="component" value="Unassembled WGS sequence"/>
</dbReference>
<sequence length="300" mass="33360">MVTSLTHRSGTHLNGDVSSLVNGIFFGYVVSTVLLGITIVQGWIYLHDNRDRWTIRTFIAVLIILDIAETCCSTQLLHHYLILHFGDFEVLLRFSNVISADFAITGTIFFLVHLYYARRLVIVGRSWWLPGIIVALTIAMLVVGICTIAVRAQADVFGGLEQKETKILLTMFHVLAVLIDVLITAGLTVTFSTTQTEFQKTRSILQRLVLYTASRGILITVVQIGHIVMYLVQPTNFLFWLSIHLSLSKLYVISTLATLNSRASLHNDDGVIEVLRFAHTKSNSSIPSGDDIRGQSVADA</sequence>
<feature type="transmembrane region" description="Helical" evidence="1">
    <location>
        <begin position="20"/>
        <end position="46"/>
    </location>
</feature>
<feature type="transmembrane region" description="Helical" evidence="1">
    <location>
        <begin position="128"/>
        <end position="152"/>
    </location>
</feature>
<dbReference type="Pfam" id="PF20152">
    <property type="entry name" value="DUF6534"/>
    <property type="match status" value="1"/>
</dbReference>
<evidence type="ECO:0000256" key="1">
    <source>
        <dbReference type="SAM" id="Phobius"/>
    </source>
</evidence>
<keyword evidence="1" id="KW-0812">Transmembrane</keyword>
<accession>A0A9P3Q0M7</accession>
<feature type="transmembrane region" description="Helical" evidence="1">
    <location>
        <begin position="237"/>
        <end position="259"/>
    </location>
</feature>
<dbReference type="AlphaFoldDB" id="A0A9P3Q0M7"/>
<feature type="transmembrane region" description="Helical" evidence="1">
    <location>
        <begin position="167"/>
        <end position="187"/>
    </location>
</feature>
<dbReference type="PANTHER" id="PTHR40465:SF1">
    <property type="entry name" value="DUF6534 DOMAIN-CONTAINING PROTEIN"/>
    <property type="match status" value="1"/>
</dbReference>
<dbReference type="EMBL" id="BRPK01000019">
    <property type="protein sequence ID" value="GLB44973.1"/>
    <property type="molecule type" value="Genomic_DNA"/>
</dbReference>
<evidence type="ECO:0000313" key="4">
    <source>
        <dbReference type="Proteomes" id="UP001063166"/>
    </source>
</evidence>
<evidence type="ECO:0000259" key="2">
    <source>
        <dbReference type="Pfam" id="PF20152"/>
    </source>
</evidence>
<feature type="transmembrane region" description="Helical" evidence="1">
    <location>
        <begin position="208"/>
        <end position="231"/>
    </location>
</feature>
<protein>
    <recommendedName>
        <fullName evidence="2">DUF6534 domain-containing protein</fullName>
    </recommendedName>
</protein>
<name>A0A9P3Q0M7_LYOSH</name>
<dbReference type="InterPro" id="IPR045339">
    <property type="entry name" value="DUF6534"/>
</dbReference>
<feature type="transmembrane region" description="Helical" evidence="1">
    <location>
        <begin position="58"/>
        <end position="77"/>
    </location>
</feature>
<gene>
    <name evidence="3" type="ORF">LshimejAT787_1900510</name>
</gene>
<organism evidence="3 4">
    <name type="scientific">Lyophyllum shimeji</name>
    <name type="common">Hon-shimeji</name>
    <name type="synonym">Tricholoma shimeji</name>
    <dbReference type="NCBI Taxonomy" id="47721"/>
    <lineage>
        <taxon>Eukaryota</taxon>
        <taxon>Fungi</taxon>
        <taxon>Dikarya</taxon>
        <taxon>Basidiomycota</taxon>
        <taxon>Agaricomycotina</taxon>
        <taxon>Agaricomycetes</taxon>
        <taxon>Agaricomycetidae</taxon>
        <taxon>Agaricales</taxon>
        <taxon>Tricholomatineae</taxon>
        <taxon>Lyophyllaceae</taxon>
        <taxon>Lyophyllum</taxon>
    </lineage>
</organism>
<evidence type="ECO:0000313" key="3">
    <source>
        <dbReference type="EMBL" id="GLB44973.1"/>
    </source>
</evidence>
<dbReference type="OrthoDB" id="2864380at2759"/>
<keyword evidence="1" id="KW-1133">Transmembrane helix</keyword>
<proteinExistence type="predicted"/>
<feature type="domain" description="DUF6534" evidence="2">
    <location>
        <begin position="176"/>
        <end position="264"/>
    </location>
</feature>